<dbReference type="RefSeq" id="WP_205880845.1">
    <property type="nucleotide sequence ID" value="NZ_JAAKYA010000048.1"/>
</dbReference>
<evidence type="ECO:0000313" key="3">
    <source>
        <dbReference type="Proteomes" id="UP000477311"/>
    </source>
</evidence>
<name>A0A6M1RUV3_9BACT</name>
<dbReference type="Pfam" id="PF10825">
    <property type="entry name" value="DUF2752"/>
    <property type="match status" value="1"/>
</dbReference>
<feature type="transmembrane region" description="Helical" evidence="1">
    <location>
        <begin position="88"/>
        <end position="106"/>
    </location>
</feature>
<reference evidence="2 3" key="1">
    <citation type="submission" date="2020-02" db="EMBL/GenBank/DDBJ databases">
        <title>Draft genome sequence of Limisphaera ngatamarikiensis NGM72.4T, a thermophilic Verrucomicrobia grouped in subdivision 3.</title>
        <authorList>
            <person name="Carere C.R."/>
            <person name="Steen J."/>
            <person name="Hugenholtz P."/>
            <person name="Stott M.B."/>
        </authorList>
    </citation>
    <scope>NUCLEOTIDE SEQUENCE [LARGE SCALE GENOMIC DNA]</scope>
    <source>
        <strain evidence="2 3">NGM72.4</strain>
    </source>
</reference>
<proteinExistence type="predicted"/>
<feature type="transmembrane region" description="Helical" evidence="1">
    <location>
        <begin position="59"/>
        <end position="76"/>
    </location>
</feature>
<gene>
    <name evidence="2" type="ORF">G4L39_07050</name>
</gene>
<dbReference type="InterPro" id="IPR021215">
    <property type="entry name" value="DUF2752"/>
</dbReference>
<accession>A0A6M1RUV3</accession>
<keyword evidence="1" id="KW-0472">Membrane</keyword>
<dbReference type="EMBL" id="JAAKYA010000048">
    <property type="protein sequence ID" value="NGO39154.1"/>
    <property type="molecule type" value="Genomic_DNA"/>
</dbReference>
<dbReference type="Proteomes" id="UP000477311">
    <property type="component" value="Unassembled WGS sequence"/>
</dbReference>
<keyword evidence="1" id="KW-0812">Transmembrane</keyword>
<dbReference type="AlphaFoldDB" id="A0A6M1RUV3"/>
<keyword evidence="3" id="KW-1185">Reference proteome</keyword>
<sequence>MLGVGLAVIWHFDPARHGFYPRCTFHELTGWQCPGCGGLRSVHALLHGRWAESWHYNPIPLLTLPLMAGAALVAWWRRKGGSEFRWDITPALVWTALLALVAFGVLRNLR</sequence>
<evidence type="ECO:0000313" key="2">
    <source>
        <dbReference type="EMBL" id="NGO39154.1"/>
    </source>
</evidence>
<comment type="caution">
    <text evidence="2">The sequence shown here is derived from an EMBL/GenBank/DDBJ whole genome shotgun (WGS) entry which is preliminary data.</text>
</comment>
<organism evidence="2 3">
    <name type="scientific">Limisphaera ngatamarikiensis</name>
    <dbReference type="NCBI Taxonomy" id="1324935"/>
    <lineage>
        <taxon>Bacteria</taxon>
        <taxon>Pseudomonadati</taxon>
        <taxon>Verrucomicrobiota</taxon>
        <taxon>Verrucomicrobiia</taxon>
        <taxon>Limisphaerales</taxon>
        <taxon>Limisphaeraceae</taxon>
        <taxon>Limisphaera</taxon>
    </lineage>
</organism>
<keyword evidence="1" id="KW-1133">Transmembrane helix</keyword>
<evidence type="ECO:0000256" key="1">
    <source>
        <dbReference type="SAM" id="Phobius"/>
    </source>
</evidence>
<protein>
    <submittedName>
        <fullName evidence="2">DUF2752 domain-containing protein</fullName>
    </submittedName>
</protein>